<dbReference type="InterPro" id="IPR051750">
    <property type="entry name" value="Trans-sulfuration_enzymes"/>
</dbReference>
<evidence type="ECO:0000256" key="2">
    <source>
        <dbReference type="ARBA" id="ARBA00022898"/>
    </source>
</evidence>
<accession>F0W4B5</accession>
<dbReference type="EMBL" id="FR824061">
    <property type="protein sequence ID" value="CCA15948.1"/>
    <property type="molecule type" value="Genomic_DNA"/>
</dbReference>
<comment type="cofactor">
    <cofactor evidence="1 3">
        <name>pyridoxal 5'-phosphate</name>
        <dbReference type="ChEBI" id="CHEBI:597326"/>
    </cofactor>
</comment>
<protein>
    <submittedName>
        <fullName evidence="4">Uncharacterized protein ALNC14_020910</fullName>
    </submittedName>
</protein>
<dbReference type="InterPro" id="IPR000277">
    <property type="entry name" value="Cys/Met-Metab_PyrdxlP-dep_enz"/>
</dbReference>
<sequence length="561" mass="62840">MVSDFLCAPLGVSIPPESTHSISVSLPKWDHVVEYEKGNRDIIDKLNGGYPRFVYHSYVKELTRLAKELFVANNKMLSSESLQILPTKKVAMRLYAFLTYTIVNSDSEEKLFDRVQLLSCERLTDLHAVSFPASLCNKAKASWQHCGEIVSSRHALALLNYMKQEVGSLSIAMHSTPIHHQLCQRIAQLYTQEPDLVVSPESVFVYPTGMAAIFAAVRLLKSYHDERQNGRRSKAILIGFPYVDTLKILEREEWCNDGVHFLPHVTKPSFYSELEKLLKEEEGSIFGIFTEFPGNPLLLGCNLDRISQLASKYNTYLVVDDTIGSYNVNVLQNKCADIIVTSLSKIFSGTATVMGGSLVLSPCKNKDAVSVWHHMLQTGKDAFVMVDDAQVLLETSASLQSRVNKVNASAHYIVERLQNSSFTENVYYPAFDENTRDTFVRYQSSARFTAQSFGSLISVQLKEEGDGRDPDGMHSNAHIFYDALEIAKGPSLGTNFTLSCPYTLLAHYTELDFAESCGVNRRLIRISIGLEKREDIWRVIANAFKAVRANAECKAEVGMAH</sequence>
<dbReference type="GO" id="GO:0030170">
    <property type="term" value="F:pyridoxal phosphate binding"/>
    <property type="evidence" value="ECO:0007669"/>
    <property type="project" value="InterPro"/>
</dbReference>
<dbReference type="SUPFAM" id="SSF53383">
    <property type="entry name" value="PLP-dependent transferases"/>
    <property type="match status" value="1"/>
</dbReference>
<proteinExistence type="inferred from homology"/>
<dbReference type="HOGENOM" id="CLU_011302_1_0_1"/>
<evidence type="ECO:0000256" key="1">
    <source>
        <dbReference type="ARBA" id="ARBA00001933"/>
    </source>
</evidence>
<comment type="similarity">
    <text evidence="3">Belongs to the trans-sulfuration enzymes family.</text>
</comment>
<dbReference type="InterPro" id="IPR015421">
    <property type="entry name" value="PyrdxlP-dep_Trfase_major"/>
</dbReference>
<evidence type="ECO:0000256" key="3">
    <source>
        <dbReference type="RuleBase" id="RU362118"/>
    </source>
</evidence>
<evidence type="ECO:0000313" key="4">
    <source>
        <dbReference type="EMBL" id="CCA15948.1"/>
    </source>
</evidence>
<dbReference type="AlphaFoldDB" id="F0W4B5"/>
<reference evidence="4" key="1">
    <citation type="journal article" date="2011" name="PLoS Biol.">
        <title>Gene gain and loss during evolution of obligate parasitism in the white rust pathogen of Arabidopsis thaliana.</title>
        <authorList>
            <person name="Kemen E."/>
            <person name="Gardiner A."/>
            <person name="Schultz-Larsen T."/>
            <person name="Kemen A.C."/>
            <person name="Balmuth A.L."/>
            <person name="Robert-Seilaniantz A."/>
            <person name="Bailey K."/>
            <person name="Holub E."/>
            <person name="Studholme D.J."/>
            <person name="Maclean D."/>
            <person name="Jones J.D."/>
        </authorList>
    </citation>
    <scope>NUCLEOTIDE SEQUENCE</scope>
</reference>
<dbReference type="InterPro" id="IPR015424">
    <property type="entry name" value="PyrdxlP-dep_Trfase"/>
</dbReference>
<dbReference type="PANTHER" id="PTHR42699">
    <property type="match status" value="1"/>
</dbReference>
<dbReference type="Gene3D" id="3.40.640.10">
    <property type="entry name" value="Type I PLP-dependent aspartate aminotransferase-like (Major domain)"/>
    <property type="match status" value="1"/>
</dbReference>
<dbReference type="Gene3D" id="3.90.1150.10">
    <property type="entry name" value="Aspartate Aminotransferase, domain 1"/>
    <property type="match status" value="1"/>
</dbReference>
<dbReference type="InterPro" id="IPR015422">
    <property type="entry name" value="PyrdxlP-dep_Trfase_small"/>
</dbReference>
<dbReference type="GO" id="GO:0003962">
    <property type="term" value="F:cystathionine gamma-synthase activity"/>
    <property type="evidence" value="ECO:0007669"/>
    <property type="project" value="TreeGrafter"/>
</dbReference>
<dbReference type="Pfam" id="PF01053">
    <property type="entry name" value="Cys_Met_Meta_PP"/>
    <property type="match status" value="1"/>
</dbReference>
<dbReference type="PANTHER" id="PTHR42699:SF1">
    <property type="entry name" value="CYSTATHIONINE GAMMA-SYNTHASE-RELATED"/>
    <property type="match status" value="1"/>
</dbReference>
<gene>
    <name evidence="4" type="ORF">ALNC14_020910</name>
</gene>
<organism evidence="4">
    <name type="scientific">Albugo laibachii Nc14</name>
    <dbReference type="NCBI Taxonomy" id="890382"/>
    <lineage>
        <taxon>Eukaryota</taxon>
        <taxon>Sar</taxon>
        <taxon>Stramenopiles</taxon>
        <taxon>Oomycota</taxon>
        <taxon>Peronosporomycetes</taxon>
        <taxon>Albuginales</taxon>
        <taxon>Albuginaceae</taxon>
        <taxon>Albugo</taxon>
    </lineage>
</organism>
<reference evidence="4" key="2">
    <citation type="submission" date="2011-02" db="EMBL/GenBank/DDBJ databases">
        <authorList>
            <person name="MacLean D."/>
        </authorList>
    </citation>
    <scope>NUCLEOTIDE SEQUENCE</scope>
</reference>
<keyword evidence="2 3" id="KW-0663">Pyridoxal phosphate</keyword>
<name>F0W4B5_9STRA</name>
<dbReference type="GO" id="GO:0019346">
    <property type="term" value="P:transsulfuration"/>
    <property type="evidence" value="ECO:0007669"/>
    <property type="project" value="InterPro"/>
</dbReference>